<sequence>MITDKVRKIGEAMNANSASLKEALLESTTVNVMDEDLPDGISRLVYNHSINKTTVGNDVFKVSKATYLKRISQAIDEGIIPEPIFHNRAHLFPLSSVHALMDYYDFEKFSDFYSPITIAIKNYKGGTGKSTTTVTLAMATALDLELNARVCIVDLDPQGSAARGVIDVEDEQDEIFITVADLLCAFEEPEGEVTQLLNNGNSFSDVVKAASFSTHIPNLDVITAFPTDEKFTDLYWEINDDVKREELLQAFAKKVLPILKEKYDIIYLDLPPQNSPITWSAAESADMVITPVTPRTYDYASTTSFFLTLADVLETLPSKGENIKWLKVLPVNYSPSNKQERKTFDRLLRTVGADMFTTPIKHSPLFLEAAAMNRTIFDIGKTESTCTSLQYETAHNSVKEVYNNLINEIKVLAAK</sequence>
<keyword evidence="3" id="KW-1185">Reference proteome</keyword>
<dbReference type="PANTHER" id="PTHR13696:SF98">
    <property type="entry name" value="PLASMID PARTITION PROTEIN A"/>
    <property type="match status" value="1"/>
</dbReference>
<comment type="caution">
    <text evidence="2">The sequence shown here is derived from an EMBL/GenBank/DDBJ whole genome shotgun (WGS) entry which is preliminary data.</text>
</comment>
<proteinExistence type="predicted"/>
<dbReference type="EMBL" id="NWTN01000052">
    <property type="protein sequence ID" value="PRQ64478.1"/>
    <property type="molecule type" value="Genomic_DNA"/>
</dbReference>
<dbReference type="InterPro" id="IPR050678">
    <property type="entry name" value="DNA_Partitioning_ATPase"/>
</dbReference>
<evidence type="ECO:0000313" key="3">
    <source>
        <dbReference type="Proteomes" id="UP000238163"/>
    </source>
</evidence>
<dbReference type="Pfam" id="PF13614">
    <property type="entry name" value="AAA_31"/>
    <property type="match status" value="1"/>
</dbReference>
<protein>
    <submittedName>
        <fullName evidence="2">Chromosome partitioning protein ParA</fullName>
    </submittedName>
</protein>
<dbReference type="InterPro" id="IPR025669">
    <property type="entry name" value="AAA_dom"/>
</dbReference>
<evidence type="ECO:0000259" key="1">
    <source>
        <dbReference type="Pfam" id="PF13614"/>
    </source>
</evidence>
<evidence type="ECO:0000313" key="2">
    <source>
        <dbReference type="EMBL" id="PRQ64478.1"/>
    </source>
</evidence>
<feature type="domain" description="AAA" evidence="1">
    <location>
        <begin position="117"/>
        <end position="314"/>
    </location>
</feature>
<dbReference type="CDD" id="cd02042">
    <property type="entry name" value="ParAB_family"/>
    <property type="match status" value="1"/>
</dbReference>
<dbReference type="InterPro" id="IPR027417">
    <property type="entry name" value="P-loop_NTPase"/>
</dbReference>
<dbReference type="PANTHER" id="PTHR13696">
    <property type="entry name" value="P-LOOP CONTAINING NUCLEOSIDE TRIPHOSPHATE HYDROLASE"/>
    <property type="match status" value="1"/>
</dbReference>
<gene>
    <name evidence="2" type="ORF">COR51_27295</name>
</gene>
<dbReference type="RefSeq" id="WP_096444526.1">
    <property type="nucleotide sequence ID" value="NZ_NWTN01000052.1"/>
</dbReference>
<dbReference type="Gene3D" id="3.40.50.300">
    <property type="entry name" value="P-loop containing nucleotide triphosphate hydrolases"/>
    <property type="match status" value="1"/>
</dbReference>
<dbReference type="Proteomes" id="UP000238163">
    <property type="component" value="Unassembled WGS sequence"/>
</dbReference>
<name>A0ABX5D646_9VIBR</name>
<dbReference type="SUPFAM" id="SSF52540">
    <property type="entry name" value="P-loop containing nucleoside triphosphate hydrolases"/>
    <property type="match status" value="1"/>
</dbReference>
<reference evidence="2 3" key="1">
    <citation type="submission" date="2018-03" db="EMBL/GenBank/DDBJ databases">
        <title>Genetic Diversity and Phenotypic Plasticity of AHL Mediated Quorum Sensing in Environmental Strains of Vibrio mediterranei.</title>
        <authorList>
            <person name="Lantoine F."/>
            <person name="Vouve F."/>
        </authorList>
    </citation>
    <scope>NUCLEOTIDE SEQUENCE [LARGE SCALE GENOMIC DNA]</scope>
    <source>
        <strain evidence="2 3">17LN0615E</strain>
    </source>
</reference>
<accession>A0ABX5D646</accession>
<organism evidence="2 3">
    <name type="scientific">Vibrio mediterranei</name>
    <dbReference type="NCBI Taxonomy" id="689"/>
    <lineage>
        <taxon>Bacteria</taxon>
        <taxon>Pseudomonadati</taxon>
        <taxon>Pseudomonadota</taxon>
        <taxon>Gammaproteobacteria</taxon>
        <taxon>Vibrionales</taxon>
        <taxon>Vibrionaceae</taxon>
        <taxon>Vibrio</taxon>
    </lineage>
</organism>